<feature type="transmembrane region" description="Helical" evidence="1">
    <location>
        <begin position="45"/>
        <end position="66"/>
    </location>
</feature>
<evidence type="ECO:0000313" key="3">
    <source>
        <dbReference type="Proteomes" id="UP000186777"/>
    </source>
</evidence>
<keyword evidence="1" id="KW-1133">Transmembrane helix</keyword>
<keyword evidence="1" id="KW-0812">Transmembrane</keyword>
<protein>
    <submittedName>
        <fullName evidence="2">Uncharacterized protein</fullName>
    </submittedName>
</protein>
<feature type="transmembrane region" description="Helical" evidence="1">
    <location>
        <begin position="12"/>
        <end position="33"/>
    </location>
</feature>
<proteinExistence type="predicted"/>
<gene>
    <name evidence="2" type="ORF">BHW43_10255</name>
</gene>
<dbReference type="STRING" id="626940.BHW43_10255"/>
<accession>A0A1Q6R1V4</accession>
<name>A0A1Q6R1V4_9FIRM</name>
<dbReference type="Proteomes" id="UP000186777">
    <property type="component" value="Unassembled WGS sequence"/>
</dbReference>
<evidence type="ECO:0000256" key="1">
    <source>
        <dbReference type="SAM" id="Phobius"/>
    </source>
</evidence>
<dbReference type="AlphaFoldDB" id="A0A1Q6R1V4"/>
<organism evidence="2 3">
    <name type="scientific">Phascolarctobacterium succinatutens</name>
    <dbReference type="NCBI Taxonomy" id="626940"/>
    <lineage>
        <taxon>Bacteria</taxon>
        <taxon>Bacillati</taxon>
        <taxon>Bacillota</taxon>
        <taxon>Negativicutes</taxon>
        <taxon>Acidaminococcales</taxon>
        <taxon>Acidaminococcaceae</taxon>
        <taxon>Phascolarctobacterium</taxon>
    </lineage>
</organism>
<dbReference type="RefSeq" id="WP_021720470.1">
    <property type="nucleotide sequence ID" value="NZ_CAUDUD010000008.1"/>
</dbReference>
<dbReference type="EMBL" id="MNTG01000046">
    <property type="protein sequence ID" value="OLA36339.1"/>
    <property type="molecule type" value="Genomic_DNA"/>
</dbReference>
<keyword evidence="1" id="KW-0472">Membrane</keyword>
<comment type="caution">
    <text evidence="2">The sequence shown here is derived from an EMBL/GenBank/DDBJ whole genome shotgun (WGS) entry which is preliminary data.</text>
</comment>
<evidence type="ECO:0000313" key="2">
    <source>
        <dbReference type="EMBL" id="OLA36339.1"/>
    </source>
</evidence>
<reference evidence="2 3" key="1">
    <citation type="journal article" date="2016" name="Nat. Biotechnol.">
        <title>Measurement of bacterial replication rates in microbial communities.</title>
        <authorList>
            <person name="Brown C.T."/>
            <person name="Olm M.R."/>
            <person name="Thomas B.C."/>
            <person name="Banfield J.F."/>
        </authorList>
    </citation>
    <scope>NUCLEOTIDE SEQUENCE [LARGE SCALE GENOMIC DNA]</scope>
    <source>
        <strain evidence="2">46_33</strain>
    </source>
</reference>
<sequence>MEIFAKLEGWDYLAAAMLLFSAWLLLGGIGRLQKSDPERVDAKKLRIRACGGLVAGALYLACRYLQL</sequence>